<accession>A0ABP9DMY0</accession>
<comment type="caution">
    <text evidence="3">The sequence shown here is derived from an EMBL/GenBank/DDBJ whole genome shotgun (WGS) entry which is preliminary data.</text>
</comment>
<dbReference type="SUPFAM" id="SSF52777">
    <property type="entry name" value="CoA-dependent acyltransferases"/>
    <property type="match status" value="2"/>
</dbReference>
<dbReference type="Proteomes" id="UP001501752">
    <property type="component" value="Unassembled WGS sequence"/>
</dbReference>
<organism evidence="3 4">
    <name type="scientific">Kitasatospora terrestris</name>
    <dbReference type="NCBI Taxonomy" id="258051"/>
    <lineage>
        <taxon>Bacteria</taxon>
        <taxon>Bacillati</taxon>
        <taxon>Actinomycetota</taxon>
        <taxon>Actinomycetes</taxon>
        <taxon>Kitasatosporales</taxon>
        <taxon>Streptomycetaceae</taxon>
        <taxon>Kitasatospora</taxon>
    </lineage>
</organism>
<evidence type="ECO:0000313" key="3">
    <source>
        <dbReference type="EMBL" id="GAA4851937.1"/>
    </source>
</evidence>
<feature type="compositionally biased region" description="Basic and acidic residues" evidence="1">
    <location>
        <begin position="163"/>
        <end position="174"/>
    </location>
</feature>
<evidence type="ECO:0000313" key="4">
    <source>
        <dbReference type="Proteomes" id="UP001501752"/>
    </source>
</evidence>
<feature type="domain" description="Condensation" evidence="2">
    <location>
        <begin position="10"/>
        <end position="313"/>
    </location>
</feature>
<dbReference type="InterPro" id="IPR023213">
    <property type="entry name" value="CAT-like_dom_sf"/>
</dbReference>
<dbReference type="Pfam" id="PF00668">
    <property type="entry name" value="Condensation"/>
    <property type="match status" value="1"/>
</dbReference>
<evidence type="ECO:0000259" key="2">
    <source>
        <dbReference type="Pfam" id="PF00668"/>
    </source>
</evidence>
<gene>
    <name evidence="3" type="ORF">GCM10023235_31270</name>
</gene>
<reference evidence="4" key="1">
    <citation type="journal article" date="2019" name="Int. J. Syst. Evol. Microbiol.">
        <title>The Global Catalogue of Microorganisms (GCM) 10K type strain sequencing project: providing services to taxonomists for standard genome sequencing and annotation.</title>
        <authorList>
            <consortium name="The Broad Institute Genomics Platform"/>
            <consortium name="The Broad Institute Genome Sequencing Center for Infectious Disease"/>
            <person name="Wu L."/>
            <person name="Ma J."/>
        </authorList>
    </citation>
    <scope>NUCLEOTIDE SEQUENCE [LARGE SCALE GENOMIC DNA]</scope>
    <source>
        <strain evidence="4">JCM 13006</strain>
    </source>
</reference>
<dbReference type="EMBL" id="BAABIS010000001">
    <property type="protein sequence ID" value="GAA4851937.1"/>
    <property type="molecule type" value="Genomic_DNA"/>
</dbReference>
<name>A0ABP9DMY0_9ACTN</name>
<keyword evidence="4" id="KW-1185">Reference proteome</keyword>
<dbReference type="Gene3D" id="3.30.559.30">
    <property type="entry name" value="Nonribosomal peptide synthetase, condensation domain"/>
    <property type="match status" value="1"/>
</dbReference>
<sequence length="408" mass="43418">MAGLGADAPRYNLRLAAPVDPGMPVAAVLDALTRLLHLHEALRTRLLPAPDGLRQQVDAEGGLAVAVRVSTPDRAADEAAALLAELGDRPFDCAVQWPLRVGLVEVAGLVRQLVLVLSHTACDGWGMRRLVRDLTELSLGRGVEELRAERPSRQPLQEAALQHSERGAKRDAAARRHWRDKLAAGPRRLFPAPDGAAPDRPFPNAVLRSPRLARAVARVAAAHRVSEPTVLLAAGATMLCRLSGAPDAMFQVVVANRFTAGTADAVTTMAQQGLFHLPGPGPDFADTVRRTQGASLAAYRHAGYDAAALERDIAGLDAADHSCWWNDTRDPLAALMDGPTAPADGPTELLWPQVFPPRENTTLAVDVNAAPGALELAMTADSALLSRRDMADFLHGIEELVLAEAGKA</sequence>
<dbReference type="Gene3D" id="3.30.559.10">
    <property type="entry name" value="Chloramphenicol acetyltransferase-like domain"/>
    <property type="match status" value="1"/>
</dbReference>
<protein>
    <recommendedName>
        <fullName evidence="2">Condensation domain-containing protein</fullName>
    </recommendedName>
</protein>
<proteinExistence type="predicted"/>
<dbReference type="InterPro" id="IPR001242">
    <property type="entry name" value="Condensation_dom"/>
</dbReference>
<evidence type="ECO:0000256" key="1">
    <source>
        <dbReference type="SAM" id="MobiDB-lite"/>
    </source>
</evidence>
<feature type="region of interest" description="Disordered" evidence="1">
    <location>
        <begin position="146"/>
        <end position="176"/>
    </location>
</feature>
<dbReference type="PANTHER" id="PTHR45527:SF1">
    <property type="entry name" value="FATTY ACID SYNTHASE"/>
    <property type="match status" value="1"/>
</dbReference>
<dbReference type="PANTHER" id="PTHR45527">
    <property type="entry name" value="NONRIBOSOMAL PEPTIDE SYNTHETASE"/>
    <property type="match status" value="1"/>
</dbReference>